<evidence type="ECO:0000259" key="2">
    <source>
        <dbReference type="Pfam" id="PF05347"/>
    </source>
</evidence>
<dbReference type="GO" id="GO:1990221">
    <property type="term" value="C:L-cysteine desulfurase complex"/>
    <property type="evidence" value="ECO:0007669"/>
    <property type="project" value="TreeGrafter"/>
</dbReference>
<dbReference type="AlphaFoldDB" id="A0A286UE91"/>
<dbReference type="STRING" id="2282107.A0A286UE91"/>
<organism evidence="3 4">
    <name type="scientific">Pyrrhoderma noxium</name>
    <dbReference type="NCBI Taxonomy" id="2282107"/>
    <lineage>
        <taxon>Eukaryota</taxon>
        <taxon>Fungi</taxon>
        <taxon>Dikarya</taxon>
        <taxon>Basidiomycota</taxon>
        <taxon>Agaricomycotina</taxon>
        <taxon>Agaricomycetes</taxon>
        <taxon>Hymenochaetales</taxon>
        <taxon>Hymenochaetaceae</taxon>
        <taxon>Pyrrhoderma</taxon>
    </lineage>
</organism>
<comment type="caution">
    <text evidence="3">The sequence shown here is derived from an EMBL/GenBank/DDBJ whole genome shotgun (WGS) entry which is preliminary data.</text>
</comment>
<reference evidence="3 4" key="1">
    <citation type="journal article" date="2017" name="Mol. Ecol.">
        <title>Comparative and population genomic landscape of Phellinus noxius: A hypervariable fungus causing root rot in trees.</title>
        <authorList>
            <person name="Chung C.L."/>
            <person name="Lee T.J."/>
            <person name="Akiba M."/>
            <person name="Lee H.H."/>
            <person name="Kuo T.H."/>
            <person name="Liu D."/>
            <person name="Ke H.M."/>
            <person name="Yokoi T."/>
            <person name="Roa M.B."/>
            <person name="Lu M.J."/>
            <person name="Chang Y.Y."/>
            <person name="Ann P.J."/>
            <person name="Tsai J.N."/>
            <person name="Chen C.Y."/>
            <person name="Tzean S.S."/>
            <person name="Ota Y."/>
            <person name="Hattori T."/>
            <person name="Sahashi N."/>
            <person name="Liou R.F."/>
            <person name="Kikuchi T."/>
            <person name="Tsai I.J."/>
        </authorList>
    </citation>
    <scope>NUCLEOTIDE SEQUENCE [LARGE SCALE GENOMIC DNA]</scope>
    <source>
        <strain evidence="3 4">FFPRI411160</strain>
    </source>
</reference>
<dbReference type="GO" id="GO:0005739">
    <property type="term" value="C:mitochondrion"/>
    <property type="evidence" value="ECO:0007669"/>
    <property type="project" value="TreeGrafter"/>
</dbReference>
<dbReference type="FunCoup" id="A0A286UE91">
    <property type="interactions" value="142"/>
</dbReference>
<protein>
    <submittedName>
        <fullName evidence="3">Complex 1 (Lyr family)</fullName>
    </submittedName>
</protein>
<feature type="domain" description="Complex 1 LYR protein" evidence="2">
    <location>
        <begin position="8"/>
        <end position="61"/>
    </location>
</feature>
<dbReference type="InterPro" id="IPR045297">
    <property type="entry name" value="Complex1_LYR_LYRM4"/>
</dbReference>
<dbReference type="Pfam" id="PF05347">
    <property type="entry name" value="Complex1_LYR"/>
    <property type="match status" value="1"/>
</dbReference>
<proteinExistence type="inferred from homology"/>
<dbReference type="InParanoid" id="A0A286UE91"/>
<dbReference type="Proteomes" id="UP000217199">
    <property type="component" value="Unassembled WGS sequence"/>
</dbReference>
<keyword evidence="4" id="KW-1185">Reference proteome</keyword>
<dbReference type="InterPro" id="IPR051522">
    <property type="entry name" value="ISC_assembly_LYR"/>
</dbReference>
<dbReference type="PANTHER" id="PTHR13166:SF7">
    <property type="entry name" value="LYR MOTIF-CONTAINING PROTEIN 4"/>
    <property type="match status" value="1"/>
</dbReference>
<dbReference type="EMBL" id="NBII01000006">
    <property type="protein sequence ID" value="PAV17805.1"/>
    <property type="molecule type" value="Genomic_DNA"/>
</dbReference>
<gene>
    <name evidence="3" type="ORF">PNOK_0629100</name>
</gene>
<name>A0A286UE91_9AGAM</name>
<evidence type="ECO:0000313" key="3">
    <source>
        <dbReference type="EMBL" id="PAV17805.1"/>
    </source>
</evidence>
<dbReference type="PANTHER" id="PTHR13166">
    <property type="entry name" value="PROTEIN C6ORF149"/>
    <property type="match status" value="1"/>
</dbReference>
<dbReference type="GO" id="GO:0016226">
    <property type="term" value="P:iron-sulfur cluster assembly"/>
    <property type="evidence" value="ECO:0007669"/>
    <property type="project" value="InterPro"/>
</dbReference>
<dbReference type="InterPro" id="IPR008011">
    <property type="entry name" value="Complex1_LYR_dom"/>
</dbReference>
<evidence type="ECO:0000313" key="4">
    <source>
        <dbReference type="Proteomes" id="UP000217199"/>
    </source>
</evidence>
<sequence>MAPPTCEAILRLYSSTLRTARSFSSYNFREYFLRRARTTFREIQAKKNPERVETLYASAVQEHAVLQRSAIINRLYGGWRLVVENNNQKPITRLRDDN</sequence>
<dbReference type="OrthoDB" id="275715at2759"/>
<accession>A0A286UE91</accession>
<comment type="similarity">
    <text evidence="1">Belongs to the complex I LYR family.</text>
</comment>
<evidence type="ECO:0000256" key="1">
    <source>
        <dbReference type="ARBA" id="ARBA00009508"/>
    </source>
</evidence>
<dbReference type="CDD" id="cd20264">
    <property type="entry name" value="Complex1_LYR_LYRM4"/>
    <property type="match status" value="1"/>
</dbReference>